<organism evidence="3 4">
    <name type="scientific">Schizopora paradoxa</name>
    <dbReference type="NCBI Taxonomy" id="27342"/>
    <lineage>
        <taxon>Eukaryota</taxon>
        <taxon>Fungi</taxon>
        <taxon>Dikarya</taxon>
        <taxon>Basidiomycota</taxon>
        <taxon>Agaricomycotina</taxon>
        <taxon>Agaricomycetes</taxon>
        <taxon>Hymenochaetales</taxon>
        <taxon>Schizoporaceae</taxon>
        <taxon>Schizopora</taxon>
    </lineage>
</organism>
<evidence type="ECO:0000313" key="3">
    <source>
        <dbReference type="EMBL" id="KLO12078.1"/>
    </source>
</evidence>
<dbReference type="PANTHER" id="PTHR33099:SF14">
    <property type="entry name" value="PROLYL 4-HYDROXYLASE ALPHA SUBUNIT FE(2+) 2OG DIOXYGENASE DOMAIN-CONTAINING PROTEIN"/>
    <property type="match status" value="1"/>
</dbReference>
<dbReference type="PANTHER" id="PTHR33099">
    <property type="entry name" value="FE2OG DIOXYGENASE DOMAIN-CONTAINING PROTEIN"/>
    <property type="match status" value="1"/>
</dbReference>
<dbReference type="AlphaFoldDB" id="A0A0H2RRG8"/>
<dbReference type="STRING" id="27342.A0A0H2RRG8"/>
<reference evidence="3 4" key="1">
    <citation type="submission" date="2015-04" db="EMBL/GenBank/DDBJ databases">
        <title>Complete genome sequence of Schizopora paradoxa KUC8140, a cosmopolitan wood degrader in East Asia.</title>
        <authorList>
            <consortium name="DOE Joint Genome Institute"/>
            <person name="Min B."/>
            <person name="Park H."/>
            <person name="Jang Y."/>
            <person name="Kim J.-J."/>
            <person name="Kim K.H."/>
            <person name="Pangilinan J."/>
            <person name="Lipzen A."/>
            <person name="Riley R."/>
            <person name="Grigoriev I.V."/>
            <person name="Spatafora J.W."/>
            <person name="Choi I.-G."/>
        </authorList>
    </citation>
    <scope>NUCLEOTIDE SEQUENCE [LARGE SCALE GENOMIC DNA]</scope>
    <source>
        <strain evidence="3 4">KUC8140</strain>
    </source>
</reference>
<dbReference type="InterPro" id="IPR044862">
    <property type="entry name" value="Pro_4_hyd_alph_FE2OG_OXY"/>
</dbReference>
<evidence type="ECO:0000259" key="2">
    <source>
        <dbReference type="PROSITE" id="PS51471"/>
    </source>
</evidence>
<dbReference type="Gene3D" id="2.60.120.620">
    <property type="entry name" value="q2cbj1_9rhob like domain"/>
    <property type="match status" value="1"/>
</dbReference>
<dbReference type="EMBL" id="KQ085985">
    <property type="protein sequence ID" value="KLO12078.1"/>
    <property type="molecule type" value="Genomic_DNA"/>
</dbReference>
<dbReference type="Proteomes" id="UP000053477">
    <property type="component" value="Unassembled WGS sequence"/>
</dbReference>
<keyword evidence="4" id="KW-1185">Reference proteome</keyword>
<gene>
    <name evidence="3" type="ORF">SCHPADRAFT_854333</name>
</gene>
<dbReference type="Pfam" id="PF13640">
    <property type="entry name" value="2OG-FeII_Oxy_3"/>
    <property type="match status" value="1"/>
</dbReference>
<keyword evidence="1" id="KW-0560">Oxidoreductase</keyword>
<evidence type="ECO:0000313" key="4">
    <source>
        <dbReference type="Proteomes" id="UP000053477"/>
    </source>
</evidence>
<evidence type="ECO:0000256" key="1">
    <source>
        <dbReference type="RuleBase" id="RU003682"/>
    </source>
</evidence>
<dbReference type="GO" id="GO:0046872">
    <property type="term" value="F:metal ion binding"/>
    <property type="evidence" value="ECO:0007669"/>
    <property type="project" value="UniProtKB-KW"/>
</dbReference>
<proteinExistence type="inferred from homology"/>
<dbReference type="GO" id="GO:0016491">
    <property type="term" value="F:oxidoreductase activity"/>
    <property type="evidence" value="ECO:0007669"/>
    <property type="project" value="UniProtKB-KW"/>
</dbReference>
<dbReference type="OrthoDB" id="27483at2759"/>
<feature type="domain" description="Fe2OG dioxygenase" evidence="2">
    <location>
        <begin position="139"/>
        <end position="239"/>
    </location>
</feature>
<accession>A0A0H2RRG8</accession>
<keyword evidence="1" id="KW-0408">Iron</keyword>
<dbReference type="InterPro" id="IPR005123">
    <property type="entry name" value="Oxoglu/Fe-dep_dioxygenase_dom"/>
</dbReference>
<keyword evidence="1" id="KW-0479">Metal-binding</keyword>
<feature type="non-terminal residue" evidence="3">
    <location>
        <position position="455"/>
    </location>
</feature>
<name>A0A0H2RRG8_9AGAM</name>
<dbReference type="InParanoid" id="A0A0H2RRG8"/>
<dbReference type="PROSITE" id="PS51471">
    <property type="entry name" value="FE2OG_OXY"/>
    <property type="match status" value="1"/>
</dbReference>
<comment type="similarity">
    <text evidence="1">Belongs to the iron/ascorbate-dependent oxidoreductase family.</text>
</comment>
<sequence>MSSANKKRLYKPGPNIKDKIQSLKAAIDDRPPFCSGTVPLAANDLLLFYGKSTIEEGAGGASACRLDLTRVTDTEMQRLVDVCEVATFGKNHEEVLDPSYRSAWKLDPTHFATKLDIIHAGVMDSIRYNLLSGDQGKQTFYAELYKLNVYGKGSFFKPHKDTPRSEKMFGSLVVVLPIAHEGGTLIFRHKGTEWKIESDVVAPSSIVYVAFYGDVEHEVTEVKSGHRLTLTYNLYFGESHKSQAIVSTPTARTAALLLALPPNAESFQKKLSELLADDTFLPMGGRLGFGLFHEYPFESDPKLDRLAEVLKGNDAAIMQACRTLNLSCALNVCYEGGDHESRSVVLCSFVPELEGDLLMDLPLWEHLEMERKMTLANIKEEGEGKEEINLGPLKRYSPSLSVYVHWVTEQTLHNAFKSHSIAFGNEPSLSVDYGRICLIVSVGPPGNRAAQPIEI</sequence>
<protein>
    <recommendedName>
        <fullName evidence="2">Fe2OG dioxygenase domain-containing protein</fullName>
    </recommendedName>
</protein>